<dbReference type="PRINTS" id="PR00738">
    <property type="entry name" value="GLHYDRLASE20"/>
</dbReference>
<evidence type="ECO:0000259" key="9">
    <source>
        <dbReference type="Pfam" id="PF02838"/>
    </source>
</evidence>
<dbReference type="InterPro" id="IPR017853">
    <property type="entry name" value="GH"/>
</dbReference>
<feature type="chain" id="PRO_5009604063" description="beta-N-acetylhexosaminidase" evidence="7">
    <location>
        <begin position="23"/>
        <end position="634"/>
    </location>
</feature>
<dbReference type="GO" id="GO:0030203">
    <property type="term" value="P:glycosaminoglycan metabolic process"/>
    <property type="evidence" value="ECO:0007669"/>
    <property type="project" value="TreeGrafter"/>
</dbReference>
<dbReference type="Proteomes" id="UP000178485">
    <property type="component" value="Chromosome i"/>
</dbReference>
<evidence type="ECO:0000256" key="6">
    <source>
        <dbReference type="PIRSR" id="PIRSR625705-1"/>
    </source>
</evidence>
<dbReference type="SUPFAM" id="SSF51445">
    <property type="entry name" value="(Trans)glycosidases"/>
    <property type="match status" value="1"/>
</dbReference>
<dbReference type="EMBL" id="LT608328">
    <property type="protein sequence ID" value="SCM59852.1"/>
    <property type="molecule type" value="Genomic_DNA"/>
</dbReference>
<evidence type="ECO:0000256" key="4">
    <source>
        <dbReference type="ARBA" id="ARBA00022801"/>
    </source>
</evidence>
<dbReference type="AlphaFoldDB" id="A0A1G4GBC6"/>
<feature type="active site" description="Proton donor" evidence="6">
    <location>
        <position position="355"/>
    </location>
</feature>
<dbReference type="Pfam" id="PF02838">
    <property type="entry name" value="Glyco_hydro_20b"/>
    <property type="match status" value="1"/>
</dbReference>
<feature type="signal peptide" evidence="7">
    <location>
        <begin position="1"/>
        <end position="22"/>
    </location>
</feature>
<dbReference type="GO" id="GO:0016020">
    <property type="term" value="C:membrane"/>
    <property type="evidence" value="ECO:0007669"/>
    <property type="project" value="TreeGrafter"/>
</dbReference>
<keyword evidence="11" id="KW-1185">Reference proteome</keyword>
<dbReference type="KEGG" id="pmuc:ING2E5A_3061"/>
<evidence type="ECO:0000313" key="10">
    <source>
        <dbReference type="EMBL" id="SCM59852.1"/>
    </source>
</evidence>
<dbReference type="Gene3D" id="3.30.379.10">
    <property type="entry name" value="Chitobiase/beta-hexosaminidase domain 2-like"/>
    <property type="match status" value="1"/>
</dbReference>
<dbReference type="Pfam" id="PF00728">
    <property type="entry name" value="Glyco_hydro_20"/>
    <property type="match status" value="1"/>
</dbReference>
<dbReference type="InterPro" id="IPR015882">
    <property type="entry name" value="HEX_bac_N"/>
</dbReference>
<sequence length="634" mass="72049">MKKFFLLITVSLFALLSFGQQVEPEISIIPEPVSVTRKGGSYQLPDKIVISSPRGDGMGIVNEYLIKKLSVAPGKQVTLDSKGSNADIVLNINKKADPVIGDEGYALSVTSSRISISANKPAGLLYGVQTLLQLLPPQIESDRPEPGIVWQIPQVEITDYPRVAWRGLMLDVARHFFTVDEVKRYLDNMVKYKYNRFHWHLTDDEGWRIEIKSLPRLTEVGAWRQEQIGWFGGFSLPDPAAPKSYGGFYTQEEVKEIVRYAKERNIEVMPEIDVPGHSSAFLAAYPELACFPESGEHAVRTGAPFMDWNTGGRPEALYENTLNPANEKVYQYLDKVMGEVAALFPFEYIHTGGDEAPYTYWKKSPDVKRLMEREGIKDMAGVQSYFGKRLERIIQSKGKKMMGWDEILEGGITPTTALMSWRGVNHGIEASKSAHFVVMSPTTYAYIDYMQGDISTEPKVYASLRLNQTYKFDPVPEGADARFILGGQANLWTEQVYNIRQAEYMTWPRGFAIAESLWSPKEKKDWKRFAAKTEHHFVRLDYGKTKYSPAIYDPIIRVTREGEQYVVTLTTEIDGLEIYTSFDSSTPDNFYPRYDSPQPIPRDASLMRIITYRNGKPIGRLMSIPVEELKKRVR</sequence>
<comment type="catalytic activity">
    <reaction evidence="1">
        <text>Hydrolysis of terminal non-reducing N-acetyl-D-hexosamine residues in N-acetyl-beta-D-hexosaminides.</text>
        <dbReference type="EC" id="3.2.1.52"/>
    </reaction>
</comment>
<accession>A0A1G4GBC6</accession>
<keyword evidence="5 10" id="KW-0326">Glycosidase</keyword>
<organism evidence="10 11">
    <name type="scientific">Petrimonas mucosa</name>
    <dbReference type="NCBI Taxonomy" id="1642646"/>
    <lineage>
        <taxon>Bacteria</taxon>
        <taxon>Pseudomonadati</taxon>
        <taxon>Bacteroidota</taxon>
        <taxon>Bacteroidia</taxon>
        <taxon>Bacteroidales</taxon>
        <taxon>Dysgonomonadaceae</taxon>
        <taxon>Petrimonas</taxon>
    </lineage>
</organism>
<evidence type="ECO:0000256" key="1">
    <source>
        <dbReference type="ARBA" id="ARBA00001231"/>
    </source>
</evidence>
<proteinExistence type="inferred from homology"/>
<keyword evidence="7" id="KW-0732">Signal</keyword>
<keyword evidence="4 10" id="KW-0378">Hydrolase</keyword>
<gene>
    <name evidence="10" type="primary">nahA7</name>
    <name evidence="10" type="ORF">ING2E5A_3061</name>
</gene>
<dbReference type="InterPro" id="IPR015883">
    <property type="entry name" value="Glyco_hydro_20_cat"/>
</dbReference>
<dbReference type="InterPro" id="IPR029018">
    <property type="entry name" value="Hex-like_dom2"/>
</dbReference>
<evidence type="ECO:0000256" key="5">
    <source>
        <dbReference type="ARBA" id="ARBA00023295"/>
    </source>
</evidence>
<dbReference type="RefSeq" id="WP_071138066.1">
    <property type="nucleotide sequence ID" value="NZ_DUQN01000127.1"/>
</dbReference>
<protein>
    <recommendedName>
        <fullName evidence="3">beta-N-acetylhexosaminidase</fullName>
        <ecNumber evidence="3">3.2.1.52</ecNumber>
    </recommendedName>
</protein>
<dbReference type="SUPFAM" id="SSF55545">
    <property type="entry name" value="beta-N-acetylhexosaminidase-like domain"/>
    <property type="match status" value="1"/>
</dbReference>
<name>A0A1G4GBC6_9BACT</name>
<evidence type="ECO:0000256" key="3">
    <source>
        <dbReference type="ARBA" id="ARBA00012663"/>
    </source>
</evidence>
<evidence type="ECO:0000256" key="7">
    <source>
        <dbReference type="SAM" id="SignalP"/>
    </source>
</evidence>
<dbReference type="PANTHER" id="PTHR22600">
    <property type="entry name" value="BETA-HEXOSAMINIDASE"/>
    <property type="match status" value="1"/>
</dbReference>
<dbReference type="PANTHER" id="PTHR22600:SF57">
    <property type="entry name" value="BETA-N-ACETYLHEXOSAMINIDASE"/>
    <property type="match status" value="1"/>
</dbReference>
<dbReference type="CDD" id="cd06563">
    <property type="entry name" value="GH20_chitobiase-like"/>
    <property type="match status" value="1"/>
</dbReference>
<feature type="domain" description="Beta-hexosaminidase bacterial type N-terminal" evidence="9">
    <location>
        <begin position="26"/>
        <end position="160"/>
    </location>
</feature>
<comment type="similarity">
    <text evidence="2">Belongs to the glycosyl hydrolase 20 family.</text>
</comment>
<dbReference type="EC" id="3.2.1.52" evidence="3"/>
<evidence type="ECO:0000259" key="8">
    <source>
        <dbReference type="Pfam" id="PF00728"/>
    </source>
</evidence>
<dbReference type="InterPro" id="IPR025705">
    <property type="entry name" value="Beta_hexosaminidase_sua/sub"/>
</dbReference>
<evidence type="ECO:0000256" key="2">
    <source>
        <dbReference type="ARBA" id="ARBA00006285"/>
    </source>
</evidence>
<dbReference type="GO" id="GO:0005975">
    <property type="term" value="P:carbohydrate metabolic process"/>
    <property type="evidence" value="ECO:0007669"/>
    <property type="project" value="InterPro"/>
</dbReference>
<dbReference type="Gene3D" id="3.20.20.80">
    <property type="entry name" value="Glycosidases"/>
    <property type="match status" value="1"/>
</dbReference>
<evidence type="ECO:0000313" key="11">
    <source>
        <dbReference type="Proteomes" id="UP000178485"/>
    </source>
</evidence>
<reference evidence="10 11" key="1">
    <citation type="submission" date="2016-08" db="EMBL/GenBank/DDBJ databases">
        <authorList>
            <person name="Seilhamer J.J."/>
        </authorList>
    </citation>
    <scope>NUCLEOTIDE SEQUENCE [LARGE SCALE GENOMIC DNA]</scope>
    <source>
        <strain evidence="10">ING2-E5A</strain>
    </source>
</reference>
<dbReference type="STRING" id="1642646.ING2E5A_3061"/>
<dbReference type="GO" id="GO:0004563">
    <property type="term" value="F:beta-N-acetylhexosaminidase activity"/>
    <property type="evidence" value="ECO:0007669"/>
    <property type="project" value="UniProtKB-EC"/>
</dbReference>
<feature type="domain" description="Glycoside hydrolase family 20 catalytic" evidence="8">
    <location>
        <begin position="164"/>
        <end position="520"/>
    </location>
</feature>